<protein>
    <submittedName>
        <fullName evidence="1">Uncharacterized protein</fullName>
    </submittedName>
</protein>
<dbReference type="OrthoDB" id="2932944at2"/>
<dbReference type="RefSeq" id="WP_048012460.1">
    <property type="nucleotide sequence ID" value="NZ_LDWJ01000003.1"/>
</dbReference>
<organism evidence="1 2">
    <name type="scientific">Rossellomorea marisflavi</name>
    <dbReference type="NCBI Taxonomy" id="189381"/>
    <lineage>
        <taxon>Bacteria</taxon>
        <taxon>Bacillati</taxon>
        <taxon>Bacillota</taxon>
        <taxon>Bacilli</taxon>
        <taxon>Bacillales</taxon>
        <taxon>Bacillaceae</taxon>
        <taxon>Rossellomorea</taxon>
    </lineage>
</organism>
<dbReference type="AlphaFoldDB" id="A0A165INK7"/>
<evidence type="ECO:0000313" key="2">
    <source>
        <dbReference type="Proteomes" id="UP000076510"/>
    </source>
</evidence>
<dbReference type="EMBL" id="LQQY01000045">
    <property type="protein sequence ID" value="KZE43874.1"/>
    <property type="molecule type" value="Genomic_DNA"/>
</dbReference>
<proteinExistence type="predicted"/>
<dbReference type="PATRIC" id="fig|189381.10.peg.2638"/>
<evidence type="ECO:0000313" key="1">
    <source>
        <dbReference type="EMBL" id="KZE43874.1"/>
    </source>
</evidence>
<accession>A0A165INK7</accession>
<comment type="caution">
    <text evidence="1">The sequence shown here is derived from an EMBL/GenBank/DDBJ whole genome shotgun (WGS) entry which is preliminary data.</text>
</comment>
<name>A0A165INK7_9BACI</name>
<sequence length="135" mass="14681">MKRLPEFLLGLIGGLLGICMSFFGLFLGWAFFDEGDSDAGMITVFLTIGFLLVQVGGLVVGCLANRMNNKVFGGIMIGVGVLSFPPSIFLLFIPAGLYIAAGAIAFREVKPKEDETHIPFDNEKKVAFEKENELM</sequence>
<gene>
    <name evidence="1" type="ORF">AV649_08485</name>
</gene>
<reference evidence="2" key="1">
    <citation type="submission" date="2016-01" db="EMBL/GenBank/DDBJ databases">
        <title>Whole genome sequencing of Bhargavaea cecembensis T14.</title>
        <authorList>
            <person name="Hong K.W."/>
        </authorList>
    </citation>
    <scope>NUCLEOTIDE SEQUENCE [LARGE SCALE GENOMIC DNA]</scope>
    <source>
        <strain evidence="2">M19</strain>
    </source>
</reference>
<dbReference type="Proteomes" id="UP000076510">
    <property type="component" value="Unassembled WGS sequence"/>
</dbReference>